<dbReference type="OrthoDB" id="9808773at2"/>
<comment type="similarity">
    <text evidence="6">Belongs to the methyltransferase superfamily. RNA methyltransferase RsmG family.</text>
</comment>
<dbReference type="GO" id="GO:0005829">
    <property type="term" value="C:cytosol"/>
    <property type="evidence" value="ECO:0007669"/>
    <property type="project" value="TreeGrafter"/>
</dbReference>
<evidence type="ECO:0000256" key="6">
    <source>
        <dbReference type="HAMAP-Rule" id="MF_00074"/>
    </source>
</evidence>
<comment type="caution">
    <text evidence="7">The sequence shown here is derived from an EMBL/GenBank/DDBJ whole genome shotgun (WGS) entry which is preliminary data.</text>
</comment>
<dbReference type="SUPFAM" id="SSF53335">
    <property type="entry name" value="S-adenosyl-L-methionine-dependent methyltransferases"/>
    <property type="match status" value="1"/>
</dbReference>
<dbReference type="HAMAP" id="MF_00074">
    <property type="entry name" value="16SrRNA_methyltr_G"/>
    <property type="match status" value="1"/>
</dbReference>
<evidence type="ECO:0000313" key="7">
    <source>
        <dbReference type="EMBL" id="TFZ82011.1"/>
    </source>
</evidence>
<dbReference type="EMBL" id="SRIO01000013">
    <property type="protein sequence ID" value="TFZ82011.1"/>
    <property type="molecule type" value="Genomic_DNA"/>
</dbReference>
<comment type="caution">
    <text evidence="6">Lacks conserved residue(s) required for the propagation of feature annotation.</text>
</comment>
<dbReference type="GO" id="GO:0070043">
    <property type="term" value="F:rRNA (guanine-N7-)-methyltransferase activity"/>
    <property type="evidence" value="ECO:0007669"/>
    <property type="project" value="UniProtKB-UniRule"/>
</dbReference>
<accession>A0A4Z0F8A7</accession>
<dbReference type="PANTHER" id="PTHR31760:SF0">
    <property type="entry name" value="S-ADENOSYL-L-METHIONINE-DEPENDENT METHYLTRANSFERASES SUPERFAMILY PROTEIN"/>
    <property type="match status" value="1"/>
</dbReference>
<comment type="function">
    <text evidence="6">Specifically methylates the N7 position of guanine in position 527 of 16S rRNA.</text>
</comment>
<evidence type="ECO:0000256" key="5">
    <source>
        <dbReference type="ARBA" id="ARBA00022691"/>
    </source>
</evidence>
<keyword evidence="1 6" id="KW-0963">Cytoplasm</keyword>
<evidence type="ECO:0000256" key="1">
    <source>
        <dbReference type="ARBA" id="ARBA00022490"/>
    </source>
</evidence>
<name>A0A4Z0F8A7_9GAMM</name>
<feature type="binding site" evidence="6">
    <location>
        <position position="78"/>
    </location>
    <ligand>
        <name>S-adenosyl-L-methionine</name>
        <dbReference type="ChEBI" id="CHEBI:59789"/>
    </ligand>
</feature>
<keyword evidence="8" id="KW-1185">Reference proteome</keyword>
<evidence type="ECO:0000256" key="3">
    <source>
        <dbReference type="ARBA" id="ARBA00022603"/>
    </source>
</evidence>
<dbReference type="RefSeq" id="WP_135282297.1">
    <property type="nucleotide sequence ID" value="NZ_SRIO01000013.1"/>
</dbReference>
<dbReference type="EC" id="2.1.1.170" evidence="6"/>
<proteinExistence type="inferred from homology"/>
<keyword evidence="5 6" id="KW-0949">S-adenosyl-L-methionine</keyword>
<organism evidence="7 8">
    <name type="scientific">Candidatus Macondimonas diazotrophica</name>
    <dbReference type="NCBI Taxonomy" id="2305248"/>
    <lineage>
        <taxon>Bacteria</taxon>
        <taxon>Pseudomonadati</taxon>
        <taxon>Pseudomonadota</taxon>
        <taxon>Gammaproteobacteria</taxon>
        <taxon>Chromatiales</taxon>
        <taxon>Ectothiorhodospiraceae</taxon>
        <taxon>Candidatus Macondimonas</taxon>
    </lineage>
</organism>
<dbReference type="NCBIfam" id="TIGR00138">
    <property type="entry name" value="rsmG_gidB"/>
    <property type="match status" value="1"/>
</dbReference>
<evidence type="ECO:0000256" key="2">
    <source>
        <dbReference type="ARBA" id="ARBA00022552"/>
    </source>
</evidence>
<dbReference type="AlphaFoldDB" id="A0A4Z0F8A7"/>
<dbReference type="Pfam" id="PF02527">
    <property type="entry name" value="GidB"/>
    <property type="match status" value="1"/>
</dbReference>
<dbReference type="InterPro" id="IPR029063">
    <property type="entry name" value="SAM-dependent_MTases_sf"/>
</dbReference>
<gene>
    <name evidence="6 7" type="primary">rsmG</name>
    <name evidence="7" type="ORF">E4680_10155</name>
</gene>
<evidence type="ECO:0000256" key="4">
    <source>
        <dbReference type="ARBA" id="ARBA00022679"/>
    </source>
</evidence>
<keyword evidence="3 6" id="KW-0489">Methyltransferase</keyword>
<feature type="binding site" evidence="6">
    <location>
        <position position="83"/>
    </location>
    <ligand>
        <name>S-adenosyl-L-methionine</name>
        <dbReference type="ChEBI" id="CHEBI:59789"/>
    </ligand>
</feature>
<keyword evidence="4 6" id="KW-0808">Transferase</keyword>
<evidence type="ECO:0000313" key="8">
    <source>
        <dbReference type="Proteomes" id="UP000297890"/>
    </source>
</evidence>
<dbReference type="InterPro" id="IPR003682">
    <property type="entry name" value="rRNA_ssu_MeTfrase_G"/>
</dbReference>
<dbReference type="PANTHER" id="PTHR31760">
    <property type="entry name" value="S-ADENOSYL-L-METHIONINE-DEPENDENT METHYLTRANSFERASES SUPERFAMILY PROTEIN"/>
    <property type="match status" value="1"/>
</dbReference>
<feature type="binding site" evidence="6">
    <location>
        <position position="144"/>
    </location>
    <ligand>
        <name>S-adenosyl-L-methionine</name>
        <dbReference type="ChEBI" id="CHEBI:59789"/>
    </ligand>
</feature>
<comment type="catalytic activity">
    <reaction evidence="6">
        <text>guanosine(527) in 16S rRNA + S-adenosyl-L-methionine = N(7)-methylguanosine(527) in 16S rRNA + S-adenosyl-L-homocysteine</text>
        <dbReference type="Rhea" id="RHEA:42732"/>
        <dbReference type="Rhea" id="RHEA-COMP:10209"/>
        <dbReference type="Rhea" id="RHEA-COMP:10210"/>
        <dbReference type="ChEBI" id="CHEBI:57856"/>
        <dbReference type="ChEBI" id="CHEBI:59789"/>
        <dbReference type="ChEBI" id="CHEBI:74269"/>
        <dbReference type="ChEBI" id="CHEBI:74480"/>
        <dbReference type="EC" id="2.1.1.170"/>
    </reaction>
</comment>
<reference evidence="7 8" key="1">
    <citation type="journal article" date="2019" name="ISME J.">
        <title>Candidatus Macondimonas diazotrophica, a novel gammaproteobacterial genus dominating crude-oil-contaminated coastal sediments.</title>
        <authorList>
            <person name="Karthikeyan S."/>
            <person name="Konstantinidis K."/>
        </authorList>
    </citation>
    <scope>NUCLEOTIDE SEQUENCE [LARGE SCALE GENOMIC DNA]</scope>
    <source>
        <strain evidence="7 8">KTK01</strain>
    </source>
</reference>
<keyword evidence="2 6" id="KW-0698">rRNA processing</keyword>
<sequence>MSQMQPEDVLAAGVDALGVPVSPGVQASLLAFLRMLVEWNGAYNLTAVRDPVEMVSRHLLDSLTVLPHLCGNSVADVGSGAGLPGIPLAIADPKRRVVLLESNGKKVRFLRHVVGRLGLSQVSVIQARAESTRLSPPVDTVVARAVADLATLCDYARRLGVADVRMVAMKGPDVTAELATLPADFVVQAVLPVVVPGLEAQRHLICLQRTSEQRIEIRDQ</sequence>
<dbReference type="Proteomes" id="UP000297890">
    <property type="component" value="Unassembled WGS sequence"/>
</dbReference>
<protein>
    <recommendedName>
        <fullName evidence="6">Ribosomal RNA small subunit methyltransferase G</fullName>
        <ecNumber evidence="6">2.1.1.170</ecNumber>
    </recommendedName>
    <alternativeName>
        <fullName evidence="6">16S rRNA 7-methylguanosine methyltransferase</fullName>
        <shortName evidence="6">16S rRNA m7G methyltransferase</shortName>
    </alternativeName>
</protein>
<feature type="binding site" evidence="6">
    <location>
        <begin position="129"/>
        <end position="130"/>
    </location>
    <ligand>
        <name>S-adenosyl-L-methionine</name>
        <dbReference type="ChEBI" id="CHEBI:59789"/>
    </ligand>
</feature>
<dbReference type="PIRSF" id="PIRSF003078">
    <property type="entry name" value="GidB"/>
    <property type="match status" value="1"/>
</dbReference>
<comment type="subcellular location">
    <subcellularLocation>
        <location evidence="6">Cytoplasm</location>
    </subcellularLocation>
</comment>
<dbReference type="Gene3D" id="3.40.50.150">
    <property type="entry name" value="Vaccinia Virus protein VP39"/>
    <property type="match status" value="1"/>
</dbReference>